<dbReference type="InterPro" id="IPR035699">
    <property type="entry name" value="AAA_6"/>
</dbReference>
<dbReference type="PANTHER" id="PTHR45703">
    <property type="entry name" value="DYNEIN HEAVY CHAIN"/>
    <property type="match status" value="1"/>
</dbReference>
<dbReference type="GO" id="GO:0051959">
    <property type="term" value="F:dynein light intermediate chain binding"/>
    <property type="evidence" value="ECO:0007669"/>
    <property type="project" value="InterPro"/>
</dbReference>
<feature type="coiled-coil region" evidence="10">
    <location>
        <begin position="642"/>
        <end position="672"/>
    </location>
</feature>
<evidence type="ECO:0000256" key="1">
    <source>
        <dbReference type="ARBA" id="ARBA00004141"/>
    </source>
</evidence>
<dbReference type="Gene3D" id="1.20.140.100">
    <property type="entry name" value="Dynein heavy chain, N-terminal domain 2"/>
    <property type="match status" value="1"/>
</dbReference>
<dbReference type="Proteomes" id="UP000654075">
    <property type="component" value="Unassembled WGS sequence"/>
</dbReference>
<evidence type="ECO:0000313" key="15">
    <source>
        <dbReference type="EMBL" id="CAE8615845.1"/>
    </source>
</evidence>
<feature type="domain" description="Dynein heavy chain linker" evidence="13">
    <location>
        <begin position="2"/>
        <end position="226"/>
    </location>
</feature>
<evidence type="ECO:0000256" key="4">
    <source>
        <dbReference type="ARBA" id="ARBA00022989"/>
    </source>
</evidence>
<keyword evidence="16" id="KW-1185">Reference proteome</keyword>
<comment type="catalytic activity">
    <reaction evidence="6">
        <text>(S)-lactate(in) + H(+)(in) = (S)-lactate(out) + H(+)(out)</text>
        <dbReference type="Rhea" id="RHEA:29415"/>
        <dbReference type="ChEBI" id="CHEBI:15378"/>
        <dbReference type="ChEBI" id="CHEBI:16651"/>
    </reaction>
</comment>
<dbReference type="Pfam" id="PF08393">
    <property type="entry name" value="DHC_N2"/>
    <property type="match status" value="1"/>
</dbReference>
<evidence type="ECO:0000256" key="7">
    <source>
        <dbReference type="ARBA" id="ARBA00047693"/>
    </source>
</evidence>
<feature type="transmembrane region" description="Helical" evidence="12">
    <location>
        <begin position="1328"/>
        <end position="1351"/>
    </location>
</feature>
<name>A0A813FNB4_POLGL</name>
<dbReference type="GO" id="GO:0045505">
    <property type="term" value="F:dynein intermediate chain binding"/>
    <property type="evidence" value="ECO:0007669"/>
    <property type="project" value="InterPro"/>
</dbReference>
<evidence type="ECO:0000259" key="14">
    <source>
        <dbReference type="Pfam" id="PF12774"/>
    </source>
</evidence>
<organism evidence="15 16">
    <name type="scientific">Polarella glacialis</name>
    <name type="common">Dinoflagellate</name>
    <dbReference type="NCBI Taxonomy" id="89957"/>
    <lineage>
        <taxon>Eukaryota</taxon>
        <taxon>Sar</taxon>
        <taxon>Alveolata</taxon>
        <taxon>Dinophyceae</taxon>
        <taxon>Suessiales</taxon>
        <taxon>Suessiaceae</taxon>
        <taxon>Polarella</taxon>
    </lineage>
</organism>
<proteinExistence type="predicted"/>
<feature type="compositionally biased region" description="Basic residues" evidence="11">
    <location>
        <begin position="1759"/>
        <end position="1772"/>
    </location>
</feature>
<dbReference type="InterPro" id="IPR000292">
    <property type="entry name" value="For/NO2_transpt"/>
</dbReference>
<dbReference type="GO" id="GO:0005524">
    <property type="term" value="F:ATP binding"/>
    <property type="evidence" value="ECO:0007669"/>
    <property type="project" value="InterPro"/>
</dbReference>
<dbReference type="Gene3D" id="3.40.50.300">
    <property type="entry name" value="P-loop containing nucleotide triphosphate hydrolases"/>
    <property type="match status" value="2"/>
</dbReference>
<feature type="transmembrane region" description="Helical" evidence="12">
    <location>
        <begin position="1405"/>
        <end position="1431"/>
    </location>
</feature>
<comment type="subcellular location">
    <subcellularLocation>
        <location evidence="1">Membrane</location>
        <topology evidence="1">Multi-pass membrane protein</topology>
    </subcellularLocation>
</comment>
<gene>
    <name evidence="15" type="ORF">PGLA1383_LOCUS33554</name>
</gene>
<dbReference type="EMBL" id="CAJNNV010025724">
    <property type="protein sequence ID" value="CAE8615845.1"/>
    <property type="molecule type" value="Genomic_DNA"/>
</dbReference>
<dbReference type="InterPro" id="IPR043157">
    <property type="entry name" value="Dynein_AAA1S"/>
</dbReference>
<dbReference type="Pfam" id="PF01226">
    <property type="entry name" value="Form_Nir_trans"/>
    <property type="match status" value="1"/>
</dbReference>
<evidence type="ECO:0000256" key="2">
    <source>
        <dbReference type="ARBA" id="ARBA00011255"/>
    </source>
</evidence>
<dbReference type="InterPro" id="IPR027417">
    <property type="entry name" value="P-loop_NTPase"/>
</dbReference>
<dbReference type="InterPro" id="IPR023271">
    <property type="entry name" value="Aquaporin-like"/>
</dbReference>
<keyword evidence="10" id="KW-0175">Coiled coil</keyword>
<evidence type="ECO:0000256" key="8">
    <source>
        <dbReference type="ARBA" id="ARBA00049016"/>
    </source>
</evidence>
<protein>
    <submittedName>
        <fullName evidence="15">Uncharacterized protein</fullName>
    </submittedName>
</protein>
<dbReference type="Gene3D" id="3.20.180.20">
    <property type="entry name" value="Dynein heavy chain, N-terminal domain 2"/>
    <property type="match status" value="1"/>
</dbReference>
<feature type="domain" description="Dynein heavy chain hydrolytic ATP-binding dynein motor region" evidence="14">
    <location>
        <begin position="657"/>
        <end position="773"/>
    </location>
</feature>
<dbReference type="GO" id="GO:0007018">
    <property type="term" value="P:microtubule-based movement"/>
    <property type="evidence" value="ECO:0007669"/>
    <property type="project" value="InterPro"/>
</dbReference>
<accession>A0A813FNB4</accession>
<reference evidence="15" key="1">
    <citation type="submission" date="2021-02" db="EMBL/GenBank/DDBJ databases">
        <authorList>
            <person name="Dougan E. K."/>
            <person name="Rhodes N."/>
            <person name="Thang M."/>
            <person name="Chan C."/>
        </authorList>
    </citation>
    <scope>NUCLEOTIDE SEQUENCE</scope>
</reference>
<feature type="domain" description="Dynein heavy chain hydrolytic ATP-binding dynein motor region" evidence="14">
    <location>
        <begin position="376"/>
        <end position="591"/>
    </location>
</feature>
<comment type="catalytic activity">
    <reaction evidence="7">
        <text>pyruvate(out) + H(+)(out) = pyruvate(in) + H(+)(in)</text>
        <dbReference type="Rhea" id="RHEA:64720"/>
        <dbReference type="ChEBI" id="CHEBI:15361"/>
        <dbReference type="ChEBI" id="CHEBI:15378"/>
    </reaction>
</comment>
<feature type="transmembrane region" description="Helical" evidence="12">
    <location>
        <begin position="1076"/>
        <end position="1099"/>
    </location>
</feature>
<dbReference type="Gene3D" id="1.20.58.1120">
    <property type="match status" value="1"/>
</dbReference>
<evidence type="ECO:0000256" key="3">
    <source>
        <dbReference type="ARBA" id="ARBA00022692"/>
    </source>
</evidence>
<dbReference type="OrthoDB" id="4829at2759"/>
<feature type="transmembrane region" description="Helical" evidence="12">
    <location>
        <begin position="1363"/>
        <end position="1385"/>
    </location>
</feature>
<evidence type="ECO:0000256" key="12">
    <source>
        <dbReference type="SAM" id="Phobius"/>
    </source>
</evidence>
<evidence type="ECO:0000256" key="5">
    <source>
        <dbReference type="ARBA" id="ARBA00023136"/>
    </source>
</evidence>
<dbReference type="InterPro" id="IPR042222">
    <property type="entry name" value="Dynein_2_N"/>
</dbReference>
<dbReference type="Pfam" id="PF12774">
    <property type="entry name" value="AAA_6"/>
    <property type="match status" value="2"/>
</dbReference>
<dbReference type="InterPro" id="IPR026983">
    <property type="entry name" value="DHC"/>
</dbReference>
<dbReference type="GO" id="GO:0016020">
    <property type="term" value="C:membrane"/>
    <property type="evidence" value="ECO:0007669"/>
    <property type="project" value="UniProtKB-SubCell"/>
</dbReference>
<comment type="catalytic activity">
    <reaction evidence="9">
        <text>acetate(out) + H(+)(out) = acetate(in) + H(+)(in)</text>
        <dbReference type="Rhea" id="RHEA:71803"/>
        <dbReference type="ChEBI" id="CHEBI:15378"/>
        <dbReference type="ChEBI" id="CHEBI:30089"/>
    </reaction>
</comment>
<feature type="compositionally biased region" description="Basic residues" evidence="11">
    <location>
        <begin position="1602"/>
        <end position="1611"/>
    </location>
</feature>
<comment type="caution">
    <text evidence="15">The sequence shown here is derived from an EMBL/GenBank/DDBJ whole genome shotgun (WGS) entry which is preliminary data.</text>
</comment>
<evidence type="ECO:0000259" key="13">
    <source>
        <dbReference type="Pfam" id="PF08393"/>
    </source>
</evidence>
<evidence type="ECO:0000256" key="11">
    <source>
        <dbReference type="SAM" id="MobiDB-lite"/>
    </source>
</evidence>
<evidence type="ECO:0000313" key="16">
    <source>
        <dbReference type="Proteomes" id="UP000654075"/>
    </source>
</evidence>
<dbReference type="PANTHER" id="PTHR45703:SF36">
    <property type="entry name" value="DYNEIN HEAVY CHAIN, CYTOPLASMIC"/>
    <property type="match status" value="1"/>
</dbReference>
<feature type="region of interest" description="Disordered" evidence="11">
    <location>
        <begin position="1517"/>
        <end position="1778"/>
    </location>
</feature>
<feature type="compositionally biased region" description="Low complexity" evidence="11">
    <location>
        <begin position="1732"/>
        <end position="1749"/>
    </location>
</feature>
<dbReference type="InterPro" id="IPR042228">
    <property type="entry name" value="Dynein_linker_3"/>
</dbReference>
<feature type="transmembrane region" description="Helical" evidence="12">
    <location>
        <begin position="1285"/>
        <end position="1308"/>
    </location>
</feature>
<dbReference type="GO" id="GO:0030286">
    <property type="term" value="C:dynein complex"/>
    <property type="evidence" value="ECO:0007669"/>
    <property type="project" value="InterPro"/>
</dbReference>
<dbReference type="InterPro" id="IPR013602">
    <property type="entry name" value="Dynein_heavy_linker"/>
</dbReference>
<keyword evidence="4 12" id="KW-1133">Transmembrane helix</keyword>
<feature type="transmembrane region" description="Helical" evidence="12">
    <location>
        <begin position="1207"/>
        <end position="1229"/>
    </location>
</feature>
<evidence type="ECO:0000256" key="6">
    <source>
        <dbReference type="ARBA" id="ARBA00034245"/>
    </source>
</evidence>
<comment type="subunit">
    <text evidence="2">Homopentamer.</text>
</comment>
<dbReference type="GO" id="GO:0022857">
    <property type="term" value="F:transmembrane transporter activity"/>
    <property type="evidence" value="ECO:0007669"/>
    <property type="project" value="InterPro"/>
</dbReference>
<keyword evidence="5 12" id="KW-0472">Membrane</keyword>
<dbReference type="SUPFAM" id="SSF52540">
    <property type="entry name" value="P-loop containing nucleoside triphosphate hydrolases"/>
    <property type="match status" value="2"/>
</dbReference>
<dbReference type="Gene3D" id="1.20.1080.10">
    <property type="entry name" value="Glycerol uptake facilitator protein"/>
    <property type="match status" value="1"/>
</dbReference>
<keyword evidence="3 12" id="KW-0812">Transmembrane</keyword>
<evidence type="ECO:0000256" key="10">
    <source>
        <dbReference type="SAM" id="Coils"/>
    </source>
</evidence>
<dbReference type="Gene3D" id="1.10.8.710">
    <property type="match status" value="1"/>
</dbReference>
<comment type="catalytic activity">
    <reaction evidence="8">
        <text>formate(in) + H(+)(in) = formate(out) + H(+)(out)</text>
        <dbReference type="Rhea" id="RHEA:80887"/>
        <dbReference type="ChEBI" id="CHEBI:15378"/>
        <dbReference type="ChEBI" id="CHEBI:15740"/>
    </reaction>
</comment>
<sequence length="1778" mass="189310">MDNVSVLLDEQLAATQVLQHSPFKGHLAPEIEDWAVKLRYMLEHLEEWRRCQINWQYLQPIFDSLDVTRQLPSESRRFKAVDSLWRSTMQSTKEDPRALVCLGQAGMLDRWVKGNYDLESARRSLEYYLESKREKCSRLYFLSNNELLEVLSQSKDPRRVQPFINRLFTGVNELIFKGKIVSSIISPEGEEVHLHHEVGTRDGSVETWLGQLELALFATVRSAIATAVASWSPSGPPTSDLVAQAVLCAHQVHFTLAVESALATPHKGENDGTKLRQLLQQLEQDLISSAANLASSKGLKGSERALVEALAILKVHHRDVVASLVAASVTERSAFEWVSQLRHSWEVSNNEPDLITGPSTPQGCIWIRRASSGLPYGHEYLGEVARIVVTPTTLRCQAALLDLQCLGRGGAVFGKSGCGKSSTVQDLAREVGRHCLSFDCTSGLDRLLASQMLKGAAGSGSWCCFDELKSASPEALGLLAHLLAQIFAARSTLVREGLWAHAAKAEFDFEGSPCFVRASFGFFATLRTAPSDLSPFGLLPPSLVGSLRPVAMGDPDPVSLAEVYFIAAGFEDPSGLARKVVIAFRWLEDNLGGSNLEGGFTSSSLSNPRAIIIVVLKLCQIRKELGAPVAFLSGGAARQVSKQQKAQDHQKAQEQQNELKKLEAKEEEQYQLMRTIRDFMQPGLHVGLHPFLEDILSDLFPAAGDRADRQRGPTVVSAGGRGAVEVSSLAAAACEALHLDPGKAFTMKVVHLHTAVQSGQGVMLVGPAGSGKTACQRVLQRVLKGQSATEVTLHTLSPAAAEGGHFLGRFDQAEWRDGALAAAARCAASDATGASHWLVMDGPVVPSWADGVCAALDKGRRLCLGSGEVIKLHSNTILLFESEDLQSASPASVSRCLVVYFESATVGIMPLISTWLHALPETLRKIRPRLQTVLQDLLQPCVAYVVSGTSGGKGKGNARPEAVWQALPVSEAGLCTSALGILQSLLLSFDDGSGSSADLARHIDQYVIMALVSSAGAVLFDSPRNKFGEMLLDLCGKCQVRLPSGISRSADRQLFEKAGLACAVQKTVEYAEKEPLYFILPTGVSGLLAFGVALCLLRFESFLDSEAFSTLGAPSSSLARPWAGRLTDRPTVSTSSRVISHGADFGLAALTVLTSLGLARRRGVFTRGAGPNQGSMSLVISPKETYDTIVAKAEYLSKMSLLKTLHASVMGGAYVGMAGLLSLAIAGNFNSTSTGVTALVFASLFPVNLLLVLQSGGQLFTGNTATMSMGLIEGKCNLKHLAKSWIVAYIGNMIGCGMLAIVASYTGLLTGATAELAVKMTMKKCHYTFGQTLVKAIMCNWLVCMAVWLATSAQGLAGKMVGIWFPISMFVAIGFEHSVANFFMLPAGLLAGAPLSVADVIFKNLIPVTIGNTIAGALIIGCGFSFAFGTLGQGDRGSFRGLARLWSGNLSLEELREQSRRPLADFERFLSEVLAEKMHLMRTKEMSIWVLIRVGGIFDATTPAKYLGREYLKVETDIMDPPGGSGRWPGTPGDTRGHPGDIPGTPRGHPGDNAGDTPGTMPGTPRGQCRGHPGDNAGDTPGTMPGTPRAQCRGHSGDTRGHRGHPRHCRGHPGTVLGTPGDWRGHPGTVPGTPGDTRGQSRGHWRGHPGTVAGTPGDTRGQCRGHPGTVPGTPGDSAGDTRGHPGTPGDSAGDTRGQCRGQCRGHPGTVPGTPRGHPGTVPGTPGDTRGHPGTPGDSAGDTGDSAGDTGDTGDTRGQCRGHCRGQCRGHRGHPGDIS</sequence>
<feature type="transmembrane region" description="Helical" evidence="12">
    <location>
        <begin position="1235"/>
        <end position="1253"/>
    </location>
</feature>
<evidence type="ECO:0000256" key="9">
    <source>
        <dbReference type="ARBA" id="ARBA00049088"/>
    </source>
</evidence>